<feature type="transmembrane region" description="Helical" evidence="1">
    <location>
        <begin position="37"/>
        <end position="56"/>
    </location>
</feature>
<keyword evidence="4" id="KW-1185">Reference proteome</keyword>
<feature type="chain" id="PRO_5043048006" description="Secreted protein" evidence="2">
    <location>
        <begin position="24"/>
        <end position="101"/>
    </location>
</feature>
<dbReference type="AlphaFoldDB" id="A0AAQ3QCC4"/>
<keyword evidence="1" id="KW-1133">Transmembrane helix</keyword>
<dbReference type="PANTHER" id="PTHR34124:SF2">
    <property type="entry name" value="F16B3.27 PROTEIN-RELATED"/>
    <property type="match status" value="1"/>
</dbReference>
<evidence type="ECO:0000256" key="2">
    <source>
        <dbReference type="SAM" id="SignalP"/>
    </source>
</evidence>
<evidence type="ECO:0000313" key="4">
    <source>
        <dbReference type="Proteomes" id="UP001327560"/>
    </source>
</evidence>
<proteinExistence type="predicted"/>
<evidence type="ECO:0000256" key="1">
    <source>
        <dbReference type="SAM" id="Phobius"/>
    </source>
</evidence>
<organism evidence="3 4">
    <name type="scientific">Canna indica</name>
    <name type="common">Indian-shot</name>
    <dbReference type="NCBI Taxonomy" id="4628"/>
    <lineage>
        <taxon>Eukaryota</taxon>
        <taxon>Viridiplantae</taxon>
        <taxon>Streptophyta</taxon>
        <taxon>Embryophyta</taxon>
        <taxon>Tracheophyta</taxon>
        <taxon>Spermatophyta</taxon>
        <taxon>Magnoliopsida</taxon>
        <taxon>Liliopsida</taxon>
        <taxon>Zingiberales</taxon>
        <taxon>Cannaceae</taxon>
        <taxon>Canna</taxon>
    </lineage>
</organism>
<accession>A0AAQ3QCC4</accession>
<protein>
    <recommendedName>
        <fullName evidence="5">Secreted protein</fullName>
    </recommendedName>
</protein>
<evidence type="ECO:0008006" key="5">
    <source>
        <dbReference type="Google" id="ProtNLM"/>
    </source>
</evidence>
<sequence>MIFPSPCGFLLIALHALTAIACATTLASTARWHTTHMVSTVIASIFHSVIVLHVSTRTADFLAELRSYVRKEDGTIILRMVGDLGCHPEDGAVVLRMNSSA</sequence>
<dbReference type="Proteomes" id="UP001327560">
    <property type="component" value="Chromosome 5"/>
</dbReference>
<dbReference type="PANTHER" id="PTHR34124">
    <property type="entry name" value="F16B3.27 PROTEIN-RELATED"/>
    <property type="match status" value="1"/>
</dbReference>
<keyword evidence="2" id="KW-0732">Signal</keyword>
<keyword evidence="1" id="KW-0472">Membrane</keyword>
<feature type="signal peptide" evidence="2">
    <location>
        <begin position="1"/>
        <end position="23"/>
    </location>
</feature>
<keyword evidence="1" id="KW-0812">Transmembrane</keyword>
<name>A0AAQ3QCC4_9LILI</name>
<gene>
    <name evidence="3" type="ORF">Cni_G16172</name>
</gene>
<dbReference type="EMBL" id="CP136894">
    <property type="protein sequence ID" value="WOL07431.1"/>
    <property type="molecule type" value="Genomic_DNA"/>
</dbReference>
<reference evidence="3 4" key="1">
    <citation type="submission" date="2023-10" db="EMBL/GenBank/DDBJ databases">
        <title>Chromosome-scale genome assembly provides insights into flower coloration mechanisms of Canna indica.</title>
        <authorList>
            <person name="Li C."/>
        </authorList>
    </citation>
    <scope>NUCLEOTIDE SEQUENCE [LARGE SCALE GENOMIC DNA]</scope>
    <source>
        <tissue evidence="3">Flower</tissue>
    </source>
</reference>
<evidence type="ECO:0000313" key="3">
    <source>
        <dbReference type="EMBL" id="WOL07431.1"/>
    </source>
</evidence>